<evidence type="ECO:0000256" key="1">
    <source>
        <dbReference type="SAM" id="SignalP"/>
    </source>
</evidence>
<keyword evidence="3" id="KW-1185">Reference proteome</keyword>
<comment type="caution">
    <text evidence="2">The sequence shown here is derived from an EMBL/GenBank/DDBJ whole genome shotgun (WGS) entry which is preliminary data.</text>
</comment>
<accession>A0ABY1ZG34</accession>
<dbReference type="RefSeq" id="WP_131483277.1">
    <property type="nucleotide sequence ID" value="NZ_SJDL01000034.1"/>
</dbReference>
<name>A0ABY1ZG34_9GAMM</name>
<proteinExistence type="predicted"/>
<dbReference type="Proteomes" id="UP000313645">
    <property type="component" value="Unassembled WGS sequence"/>
</dbReference>
<feature type="signal peptide" evidence="1">
    <location>
        <begin position="1"/>
        <end position="21"/>
    </location>
</feature>
<protein>
    <submittedName>
        <fullName evidence="2">ABC transporter substrate-binding protein</fullName>
    </submittedName>
</protein>
<keyword evidence="1" id="KW-0732">Signal</keyword>
<dbReference type="EMBL" id="SJDL01000034">
    <property type="protein sequence ID" value="TBW50539.1"/>
    <property type="molecule type" value="Genomic_DNA"/>
</dbReference>
<feature type="chain" id="PRO_5045699554" evidence="1">
    <location>
        <begin position="22"/>
        <end position="411"/>
    </location>
</feature>
<organism evidence="2 3">
    <name type="scientific">Marinobacter halodurans</name>
    <dbReference type="NCBI Taxonomy" id="2528979"/>
    <lineage>
        <taxon>Bacteria</taxon>
        <taxon>Pseudomonadati</taxon>
        <taxon>Pseudomonadota</taxon>
        <taxon>Gammaproteobacteria</taxon>
        <taxon>Pseudomonadales</taxon>
        <taxon>Marinobacteraceae</taxon>
        <taxon>Marinobacter</taxon>
    </lineage>
</organism>
<evidence type="ECO:0000313" key="2">
    <source>
        <dbReference type="EMBL" id="TBW50539.1"/>
    </source>
</evidence>
<dbReference type="CDD" id="cd18773">
    <property type="entry name" value="PDC1_HK_sensor"/>
    <property type="match status" value="1"/>
</dbReference>
<sequence>MKFCAPYILLLGCLAATSALATQPLQIYAPEAAPYQYEMAGEVHGTTVEALRCALNETSWRPEVHIVPQRRGIHSLRTGVIDGYMAITPSDDIDQFATLSAPLALEKWYLYSREPVSLSKARLGAIAGSNESIWLHKKGLTPRMQVSSLGQLVALIERDRIDAMVVDQRVMERYLKDARDNRSAPRVQLQRQFIRFAPLGLYVGKNFLAAHPRFLARFNDNLDDCVSSGFQLEDSERQLIQRQSTTLLDQAISELAIQDTLSNPPPPSTLADILMIDALWQASTADAPSEEAQHILERPLSKALRQWQEQQHGRVTETMVMDAQGSLVASSQMTSDYWQGDEDKFRMVAADPGDGFYIGPVRYDASAQHFQVIASRALHDPRSGELIGAVALGIDIEKALSGQVLADVTSP</sequence>
<reference evidence="2 3" key="1">
    <citation type="submission" date="2019-02" db="EMBL/GenBank/DDBJ databases">
        <title>Marinobacter halodurans sp. nov., a marine bacterium isolated from sea tidal flat.</title>
        <authorList>
            <person name="Yoo Y."/>
            <person name="Lee D.W."/>
            <person name="Kim B.S."/>
            <person name="Kim J.-J."/>
        </authorList>
    </citation>
    <scope>NUCLEOTIDE SEQUENCE [LARGE SCALE GENOMIC DNA]</scope>
    <source>
        <strain evidence="2 3">YJ-S3-2</strain>
    </source>
</reference>
<dbReference type="Gene3D" id="3.30.450.20">
    <property type="entry name" value="PAS domain"/>
    <property type="match status" value="1"/>
</dbReference>
<dbReference type="SUPFAM" id="SSF53850">
    <property type="entry name" value="Periplasmic binding protein-like II"/>
    <property type="match status" value="1"/>
</dbReference>
<dbReference type="Gene3D" id="3.40.190.10">
    <property type="entry name" value="Periplasmic binding protein-like II"/>
    <property type="match status" value="2"/>
</dbReference>
<gene>
    <name evidence="2" type="ORF">EZI54_18025</name>
</gene>
<evidence type="ECO:0000313" key="3">
    <source>
        <dbReference type="Proteomes" id="UP000313645"/>
    </source>
</evidence>